<comment type="caution">
    <text evidence="2">The sequence shown here is derived from an EMBL/GenBank/DDBJ whole genome shotgun (WGS) entry which is preliminary data.</text>
</comment>
<sequence>MRRKVDLRIPLAMNLNRSCSPKIKCKKVKKNKPGGFKSHSPLASRPYSSQKKMQEVIEFCYNRLEVSLSIIKTVEQKLKTLNLADEL</sequence>
<proteinExistence type="predicted"/>
<feature type="region of interest" description="Disordered" evidence="1">
    <location>
        <begin position="27"/>
        <end position="47"/>
    </location>
</feature>
<reference evidence="2 3" key="1">
    <citation type="submission" date="2016-11" db="EMBL/GenBank/DDBJ databases">
        <title>The macronuclear genome of Stentor coeruleus: a giant cell with tiny introns.</title>
        <authorList>
            <person name="Slabodnick M."/>
            <person name="Ruby J.G."/>
            <person name="Reiff S.B."/>
            <person name="Swart E.C."/>
            <person name="Gosai S."/>
            <person name="Prabakaran S."/>
            <person name="Witkowska E."/>
            <person name="Larue G.E."/>
            <person name="Fisher S."/>
            <person name="Freeman R.M."/>
            <person name="Gunawardena J."/>
            <person name="Chu W."/>
            <person name="Stover N.A."/>
            <person name="Gregory B.D."/>
            <person name="Nowacki M."/>
            <person name="Derisi J."/>
            <person name="Roy S.W."/>
            <person name="Marshall W.F."/>
            <person name="Sood P."/>
        </authorList>
    </citation>
    <scope>NUCLEOTIDE SEQUENCE [LARGE SCALE GENOMIC DNA]</scope>
    <source>
        <strain evidence="2">WM001</strain>
    </source>
</reference>
<dbReference type="AlphaFoldDB" id="A0A1R2AZQ7"/>
<evidence type="ECO:0000256" key="1">
    <source>
        <dbReference type="SAM" id="MobiDB-lite"/>
    </source>
</evidence>
<accession>A0A1R2AZQ7</accession>
<evidence type="ECO:0000313" key="2">
    <source>
        <dbReference type="EMBL" id="OMJ69860.1"/>
    </source>
</evidence>
<protein>
    <submittedName>
        <fullName evidence="2">Uncharacterized protein</fullName>
    </submittedName>
</protein>
<evidence type="ECO:0000313" key="3">
    <source>
        <dbReference type="Proteomes" id="UP000187209"/>
    </source>
</evidence>
<gene>
    <name evidence="2" type="ORF">SteCoe_32296</name>
</gene>
<dbReference type="Proteomes" id="UP000187209">
    <property type="component" value="Unassembled WGS sequence"/>
</dbReference>
<name>A0A1R2AZQ7_9CILI</name>
<keyword evidence="3" id="KW-1185">Reference proteome</keyword>
<organism evidence="2 3">
    <name type="scientific">Stentor coeruleus</name>
    <dbReference type="NCBI Taxonomy" id="5963"/>
    <lineage>
        <taxon>Eukaryota</taxon>
        <taxon>Sar</taxon>
        <taxon>Alveolata</taxon>
        <taxon>Ciliophora</taxon>
        <taxon>Postciliodesmatophora</taxon>
        <taxon>Heterotrichea</taxon>
        <taxon>Heterotrichida</taxon>
        <taxon>Stentoridae</taxon>
        <taxon>Stentor</taxon>
    </lineage>
</organism>
<dbReference type="EMBL" id="MPUH01001149">
    <property type="protein sequence ID" value="OMJ69860.1"/>
    <property type="molecule type" value="Genomic_DNA"/>
</dbReference>